<sequence>MTICIEKTINPTAEFKFDGPEPGQKSFCTFSPISFNNLSVDNGGSPIVNYLWDFGDGTTSSLFEPTHAYDHPGVYLITLTVTNSCNCSSTYSWEVNIANALEFEVSCPSVVCHGAHETYSVTDGCGGEWRVEGGTIIAEHGTSVEVVWDHVDPEDGFGYVYYLSHCSCPHWTTVKIPVILDTAIIKGSDIVCQDGQGRFKLPQWPATDFKWKIDGDPNHPMLVYTDQRNEIVVDGAMPGNYVLSVEYNNTLIDDGFCIGNADIPFSVLERPEIITGDELTNCQGATMSFETHNAVSVRWQILLDGNVVQTSIGTLITHSFNTPGTYVITADYGGCMADPLTVEIVETPVITGTIDGPDHVCIDTPYTYTLSEEEPGFIYLWSVDNGEVIGDNSGAQADIQFTSTPATVSVVKQIVKNGKTCSSDPVEFTVNEAVINPYIINDSGQAAFCSSSSATFTVDLEGIVPDLVSWSILSSTGADNFGSIIDGIHDHTVTVSFNEISTSATGILQVEVVKCGVIFTQTRTIQLINNPVVTIGSIPDICPAAGSVHIPITMTPPAPAQVRVLIDGVYQNTYSYTGSGSLTINNNFTNNTSNNISRTIELELEVCSNRVSASKTAIVFPKTELYISPLYSYVVCPQEYGSINLSATVSTGITASMIFKWFKGTTLLQSSTSPNYTIIGLNPGGSYSLEVTDKNGCLVKSDNILVTESCGGSPGPDGCTVSPNPNASVSAEWTGCNQITAELDADYPPTSISWAGSEHLTVTGGQGTDTATFTGTVPGAHAVTAYLDYDGCTLIRTYTVEKKYEAKLETAISCNGDGTYKVVLHNNTLTYNIPLSTLSYAYSGPGVSAGASGNSTTISSIGPGTYTYTMKVNSTQGTPECETSVTVTLEPEPDPNFTLSPLNYCSEEVITLTTPDYNPNNTYEWSFNGTSFITKEEHTPVQFAKPDDYQVSLKVTTLYGCTYTSTNTVEVIINETDLSTGTILPVNPDYCDGNATPLTYESPLGSTPPADVIWMRGDQQVGTGMTYQPVQSGSYWVVLVDDKGCKNYEMVFYPKNYVLRQPPFAIINGNTSVCYGGGTVLVGITTDNVVEHRWSGPALPAGYNTWVSGSTNMTLTLNGLSPGTYNYTFHTRAASDPLCTNSFTATVEVHPPVTQPAISYTVINCDPYTIRLTATGPVTGVYNWSNGMTGKVIEVTHGGAYSVTYTETSGCSAVGYLQVPHNPNRALWVVPDGCYTVCDAYLLGPLGVYENYKWEVNGAVTQSGTYFIPNQSVNTGGIYQLTVTQDGCTFGSNTPSIMFDLDRCPPNDCGFEPHFERMEIIPGGIKYYVQMNNPTGSPVTVHLNSANAYGTFVPSVLVLNPGFNSFVVDFYVSGAYMPGAPDLFVVSGPNCADTVPVELPDIYSKTTTNVATQAASLILSPNPASQNTVLTFSTGTKYKNADVIAVYDLLGVQRYKQKVSGKTGEITLDISHFAPGTYIVILEADGKRIATEKLIKK</sequence>
<dbReference type="Pfam" id="PF18911">
    <property type="entry name" value="PKD_4"/>
    <property type="match status" value="1"/>
</dbReference>
<evidence type="ECO:0000313" key="4">
    <source>
        <dbReference type="Proteomes" id="UP000295215"/>
    </source>
</evidence>
<name>A0A4R7F7R0_9FLAO</name>
<feature type="domain" description="PKD" evidence="2">
    <location>
        <begin position="918"/>
        <end position="976"/>
    </location>
</feature>
<accession>A0A4R7F7R0</accession>
<feature type="domain" description="PKD" evidence="2">
    <location>
        <begin position="44"/>
        <end position="97"/>
    </location>
</feature>
<gene>
    <name evidence="3" type="ORF">C8P70_105103</name>
</gene>
<dbReference type="CDD" id="cd00146">
    <property type="entry name" value="PKD"/>
    <property type="match status" value="2"/>
</dbReference>
<organism evidence="3 4">
    <name type="scientific">Myroides indicus</name>
    <dbReference type="NCBI Taxonomy" id="1323422"/>
    <lineage>
        <taxon>Bacteria</taxon>
        <taxon>Pseudomonadati</taxon>
        <taxon>Bacteroidota</taxon>
        <taxon>Flavobacteriia</taxon>
        <taxon>Flavobacteriales</taxon>
        <taxon>Flavobacteriaceae</taxon>
        <taxon>Myroides</taxon>
    </lineage>
</organism>
<dbReference type="RefSeq" id="WP_243832652.1">
    <property type="nucleotide sequence ID" value="NZ_SOAG01000005.1"/>
</dbReference>
<dbReference type="EMBL" id="SOAG01000005">
    <property type="protein sequence ID" value="TDS64254.1"/>
    <property type="molecule type" value="Genomic_DNA"/>
</dbReference>
<reference evidence="3 4" key="1">
    <citation type="submission" date="2019-03" db="EMBL/GenBank/DDBJ databases">
        <title>Genomic Encyclopedia of Archaeal and Bacterial Type Strains, Phase II (KMG-II): from individual species to whole genera.</title>
        <authorList>
            <person name="Goeker M."/>
        </authorList>
    </citation>
    <scope>NUCLEOTIDE SEQUENCE [LARGE SCALE GENOMIC DNA]</scope>
    <source>
        <strain evidence="3 4">DSM 28213</strain>
    </source>
</reference>
<dbReference type="InterPro" id="IPR022409">
    <property type="entry name" value="PKD/Chitinase_dom"/>
</dbReference>
<dbReference type="Pfam" id="PF18962">
    <property type="entry name" value="Por_Secre_tail"/>
    <property type="match status" value="1"/>
</dbReference>
<evidence type="ECO:0000259" key="2">
    <source>
        <dbReference type="PROSITE" id="PS50093"/>
    </source>
</evidence>
<dbReference type="InterPro" id="IPR026444">
    <property type="entry name" value="Secre_tail"/>
</dbReference>
<proteinExistence type="predicted"/>
<dbReference type="PROSITE" id="PS50093">
    <property type="entry name" value="PKD"/>
    <property type="match status" value="2"/>
</dbReference>
<dbReference type="SUPFAM" id="SSF49299">
    <property type="entry name" value="PKD domain"/>
    <property type="match status" value="2"/>
</dbReference>
<keyword evidence="4" id="KW-1185">Reference proteome</keyword>
<dbReference type="Proteomes" id="UP000295215">
    <property type="component" value="Unassembled WGS sequence"/>
</dbReference>
<keyword evidence="1" id="KW-0732">Signal</keyword>
<protein>
    <submittedName>
        <fullName evidence="3">Putative secreted protein (Por secretion system target)</fullName>
    </submittedName>
</protein>
<evidence type="ECO:0000256" key="1">
    <source>
        <dbReference type="ARBA" id="ARBA00022729"/>
    </source>
</evidence>
<comment type="caution">
    <text evidence="3">The sequence shown here is derived from an EMBL/GenBank/DDBJ whole genome shotgun (WGS) entry which is preliminary data.</text>
</comment>
<dbReference type="SMART" id="SM00089">
    <property type="entry name" value="PKD"/>
    <property type="match status" value="2"/>
</dbReference>
<dbReference type="Gene3D" id="2.60.40.10">
    <property type="entry name" value="Immunoglobulins"/>
    <property type="match status" value="2"/>
</dbReference>
<dbReference type="InterPro" id="IPR000601">
    <property type="entry name" value="PKD_dom"/>
</dbReference>
<evidence type="ECO:0000313" key="3">
    <source>
        <dbReference type="EMBL" id="TDS64254.1"/>
    </source>
</evidence>
<dbReference type="NCBIfam" id="TIGR04183">
    <property type="entry name" value="Por_Secre_tail"/>
    <property type="match status" value="1"/>
</dbReference>
<dbReference type="InterPro" id="IPR035986">
    <property type="entry name" value="PKD_dom_sf"/>
</dbReference>
<dbReference type="InterPro" id="IPR013783">
    <property type="entry name" value="Ig-like_fold"/>
</dbReference>